<accession>A0A8J6L9A9</accession>
<sequence length="211" mass="23716">MSSVPHTSSNSGWKPGKKINGVQIVAFGIEKVMGEFLWVACVCGVVGGRKKGERARSMQERAGNTSPPRWWKQTEQYLCELMRTENNLFEQNEKSRALTIRGMDGTVFGRRLALGFPQFGVVLFFCMYRFENKRQENELPGHKKNPYYISACGISTYNKEAAVSCVRSKQTAPLLKDNQYTGGLQEDKENDGTDVDLRADCANTPAQLMSR</sequence>
<dbReference type="Proteomes" id="UP000719412">
    <property type="component" value="Unassembled WGS sequence"/>
</dbReference>
<name>A0A8J6L9A9_TENMO</name>
<dbReference type="EMBL" id="JABDTM020025737">
    <property type="protein sequence ID" value="KAH0812870.1"/>
    <property type="molecule type" value="Genomic_DNA"/>
</dbReference>
<proteinExistence type="predicted"/>
<keyword evidence="2" id="KW-1185">Reference proteome</keyword>
<reference evidence="1" key="1">
    <citation type="journal article" date="2020" name="J Insects Food Feed">
        <title>The yellow mealworm (Tenebrio molitor) genome: a resource for the emerging insects as food and feed industry.</title>
        <authorList>
            <person name="Eriksson T."/>
            <person name="Andere A."/>
            <person name="Kelstrup H."/>
            <person name="Emery V."/>
            <person name="Picard C."/>
        </authorList>
    </citation>
    <scope>NUCLEOTIDE SEQUENCE</scope>
    <source>
        <strain evidence="1">Stoneville</strain>
        <tissue evidence="1">Whole head</tissue>
    </source>
</reference>
<reference evidence="1" key="2">
    <citation type="submission" date="2021-08" db="EMBL/GenBank/DDBJ databases">
        <authorList>
            <person name="Eriksson T."/>
        </authorList>
    </citation>
    <scope>NUCLEOTIDE SEQUENCE</scope>
    <source>
        <strain evidence="1">Stoneville</strain>
        <tissue evidence="1">Whole head</tissue>
    </source>
</reference>
<evidence type="ECO:0000313" key="2">
    <source>
        <dbReference type="Proteomes" id="UP000719412"/>
    </source>
</evidence>
<organism evidence="1 2">
    <name type="scientific">Tenebrio molitor</name>
    <name type="common">Yellow mealworm beetle</name>
    <dbReference type="NCBI Taxonomy" id="7067"/>
    <lineage>
        <taxon>Eukaryota</taxon>
        <taxon>Metazoa</taxon>
        <taxon>Ecdysozoa</taxon>
        <taxon>Arthropoda</taxon>
        <taxon>Hexapoda</taxon>
        <taxon>Insecta</taxon>
        <taxon>Pterygota</taxon>
        <taxon>Neoptera</taxon>
        <taxon>Endopterygota</taxon>
        <taxon>Coleoptera</taxon>
        <taxon>Polyphaga</taxon>
        <taxon>Cucujiformia</taxon>
        <taxon>Tenebrionidae</taxon>
        <taxon>Tenebrio</taxon>
    </lineage>
</organism>
<comment type="caution">
    <text evidence="1">The sequence shown here is derived from an EMBL/GenBank/DDBJ whole genome shotgun (WGS) entry which is preliminary data.</text>
</comment>
<protein>
    <submittedName>
        <fullName evidence="1">Uncharacterized protein</fullName>
    </submittedName>
</protein>
<evidence type="ECO:0000313" key="1">
    <source>
        <dbReference type="EMBL" id="KAH0812870.1"/>
    </source>
</evidence>
<gene>
    <name evidence="1" type="ORF">GEV33_009922</name>
</gene>
<dbReference type="AlphaFoldDB" id="A0A8J6L9A9"/>